<dbReference type="Pfam" id="PF00480">
    <property type="entry name" value="ROK"/>
    <property type="match status" value="1"/>
</dbReference>
<comment type="caution">
    <text evidence="2">The sequence shown here is derived from an EMBL/GenBank/DDBJ whole genome shotgun (WGS) entry which is preliminary data.</text>
</comment>
<dbReference type="Proteomes" id="UP000734511">
    <property type="component" value="Unassembled WGS sequence"/>
</dbReference>
<evidence type="ECO:0000313" key="2">
    <source>
        <dbReference type="EMBL" id="NJP47618.1"/>
    </source>
</evidence>
<evidence type="ECO:0000256" key="1">
    <source>
        <dbReference type="ARBA" id="ARBA00006479"/>
    </source>
</evidence>
<dbReference type="PANTHER" id="PTHR18964">
    <property type="entry name" value="ROK (REPRESSOR, ORF, KINASE) FAMILY"/>
    <property type="match status" value="1"/>
</dbReference>
<dbReference type="RefSeq" id="WP_167986456.1">
    <property type="nucleotide sequence ID" value="NZ_JAATEJ010000032.1"/>
</dbReference>
<accession>A0ABX1A205</accession>
<sequence>MASPSASPGTSPSSDAPQVVAVDVGGTSVRAALVGPGGTVTARLREPVRHGAVHEQVAALMARTAAGTGAVRAVVGLPGRVDHVEGRLHVARNLPATDLGRLSAAHLAEAGGLAVELAGDAELAAVGETYYGAGSPAGTTAYLTLSTGIGAAVVSDGRVLSGRVTGFQIGFLHLLGAGRPMIEDLGSGQRVSRAARALGQDADYRVLTELAAATGSDDQVRHTRDLAAGALADIADAAAAAAILLCHVVSPDVLVVGGGLARAAGEPLLRELGRRIRDTPVSHVSWDVEVSAAACGDDAGLAGAAAWHLARPAAVAAAADHPRTKGTGQ</sequence>
<dbReference type="InterPro" id="IPR000600">
    <property type="entry name" value="ROK"/>
</dbReference>
<evidence type="ECO:0000313" key="3">
    <source>
        <dbReference type="Proteomes" id="UP000734511"/>
    </source>
</evidence>
<protein>
    <submittedName>
        <fullName evidence="2">ROK family protein</fullName>
    </submittedName>
</protein>
<dbReference type="InterPro" id="IPR043129">
    <property type="entry name" value="ATPase_NBD"/>
</dbReference>
<comment type="similarity">
    <text evidence="1">Belongs to the ROK (NagC/XylR) family.</text>
</comment>
<dbReference type="PANTHER" id="PTHR18964:SF149">
    <property type="entry name" value="BIFUNCTIONAL UDP-N-ACETYLGLUCOSAMINE 2-EPIMERASE_N-ACETYLMANNOSAMINE KINASE"/>
    <property type="match status" value="1"/>
</dbReference>
<keyword evidence="3" id="KW-1185">Reference proteome</keyword>
<dbReference type="CDD" id="cd23763">
    <property type="entry name" value="ASKHA_ATPase_ROK"/>
    <property type="match status" value="1"/>
</dbReference>
<organism evidence="2 3">
    <name type="scientific">Actinacidiphila epipremni</name>
    <dbReference type="NCBI Taxonomy" id="2053013"/>
    <lineage>
        <taxon>Bacteria</taxon>
        <taxon>Bacillati</taxon>
        <taxon>Actinomycetota</taxon>
        <taxon>Actinomycetes</taxon>
        <taxon>Kitasatosporales</taxon>
        <taxon>Streptomycetaceae</taxon>
        <taxon>Actinacidiphila</taxon>
    </lineage>
</organism>
<dbReference type="Gene3D" id="3.30.420.40">
    <property type="match status" value="2"/>
</dbReference>
<name>A0ABX1A205_9ACTN</name>
<dbReference type="SUPFAM" id="SSF53067">
    <property type="entry name" value="Actin-like ATPase domain"/>
    <property type="match status" value="1"/>
</dbReference>
<dbReference type="EMBL" id="JAATEJ010000032">
    <property type="protein sequence ID" value="NJP47618.1"/>
    <property type="molecule type" value="Genomic_DNA"/>
</dbReference>
<gene>
    <name evidence="2" type="ORF">HCN08_30060</name>
</gene>
<proteinExistence type="inferred from homology"/>
<reference evidence="2 3" key="1">
    <citation type="submission" date="2020-03" db="EMBL/GenBank/DDBJ databases">
        <title>WGS of actinomycetes isolated from Thailand.</title>
        <authorList>
            <person name="Thawai C."/>
        </authorList>
    </citation>
    <scope>NUCLEOTIDE SEQUENCE [LARGE SCALE GENOMIC DNA]</scope>
    <source>
        <strain evidence="2 3">PRB2-1</strain>
    </source>
</reference>